<keyword evidence="2" id="KW-1185">Reference proteome</keyword>
<evidence type="ECO:0000313" key="2">
    <source>
        <dbReference type="Proteomes" id="UP000609172"/>
    </source>
</evidence>
<dbReference type="RefSeq" id="WP_200106841.1">
    <property type="nucleotide sequence ID" value="NZ_JAEHFV010000005.1"/>
</dbReference>
<protein>
    <submittedName>
        <fullName evidence="1">Uncharacterized protein</fullName>
    </submittedName>
</protein>
<evidence type="ECO:0000313" key="1">
    <source>
        <dbReference type="EMBL" id="MBK0370710.1"/>
    </source>
</evidence>
<accession>A0A934UKR1</accession>
<name>A0A934UKR1_9FLAO</name>
<comment type="caution">
    <text evidence="1">The sequence shown here is derived from an EMBL/GenBank/DDBJ whole genome shotgun (WGS) entry which is preliminary data.</text>
</comment>
<dbReference type="EMBL" id="JAEHFV010000005">
    <property type="protein sequence ID" value="MBK0370710.1"/>
    <property type="molecule type" value="Genomic_DNA"/>
</dbReference>
<organism evidence="1 2">
    <name type="scientific">Flavobacterium agrisoli</name>
    <dbReference type="NCBI Taxonomy" id="2793066"/>
    <lineage>
        <taxon>Bacteria</taxon>
        <taxon>Pseudomonadati</taxon>
        <taxon>Bacteroidota</taxon>
        <taxon>Flavobacteriia</taxon>
        <taxon>Flavobacteriales</taxon>
        <taxon>Flavobacteriaceae</taxon>
        <taxon>Flavobacterium</taxon>
    </lineage>
</organism>
<reference evidence="1" key="1">
    <citation type="submission" date="2020-12" db="EMBL/GenBank/DDBJ databases">
        <title>Bacterial novel species Flavobacterium sp. SE-1-e isolated from soil.</title>
        <authorList>
            <person name="Jung H.-Y."/>
        </authorList>
    </citation>
    <scope>NUCLEOTIDE SEQUENCE</scope>
    <source>
        <strain evidence="1">SE-1-e</strain>
    </source>
</reference>
<dbReference type="Proteomes" id="UP000609172">
    <property type="component" value="Unassembled WGS sequence"/>
</dbReference>
<proteinExistence type="predicted"/>
<sequence length="46" mass="5578">MENKIEQIKKILDGETLSNARTILQKIENEINNIEYEERQKMIFRI</sequence>
<gene>
    <name evidence="1" type="ORF">I5M07_12815</name>
</gene>
<dbReference type="AlphaFoldDB" id="A0A934UKR1"/>